<gene>
    <name evidence="2" type="ORF">BECKLPF1236A_GA0070988_101406</name>
    <name evidence="3" type="ORF">BECKLPF1236C_GA0070990_101426</name>
</gene>
<dbReference type="InterPro" id="IPR002716">
    <property type="entry name" value="PIN_dom"/>
</dbReference>
<evidence type="ECO:0000313" key="3">
    <source>
        <dbReference type="EMBL" id="VFK31565.1"/>
    </source>
</evidence>
<proteinExistence type="predicted"/>
<dbReference type="AlphaFoldDB" id="A0A450XQF5"/>
<dbReference type="PANTHER" id="PTHR34610">
    <property type="entry name" value="SSL7007 PROTEIN"/>
    <property type="match status" value="1"/>
</dbReference>
<dbReference type="InterPro" id="IPR002850">
    <property type="entry name" value="PIN_toxin-like"/>
</dbReference>
<sequence length="140" mass="15678">MKIVIDTNILVSAVIRDGLPERVLLWRLGQPEVVWLATPDIVDEYLEVIHRPKFALSGATIVWWSALLASDTRLIRLGFLIDFPRDRKDAPFLACALSGGADYLITGDGDFTDAQAIISTKIISARRFAEEIMPTEEWHA</sequence>
<name>A0A450XQF5_9GAMM</name>
<reference evidence="3" key="1">
    <citation type="submission" date="2019-02" db="EMBL/GenBank/DDBJ databases">
        <authorList>
            <person name="Gruber-Vodicka R. H."/>
            <person name="Seah K. B. B."/>
        </authorList>
    </citation>
    <scope>NUCLEOTIDE SEQUENCE</scope>
    <source>
        <strain evidence="2">BECK_S312</strain>
        <strain evidence="3">BECK_S426</strain>
    </source>
</reference>
<dbReference type="Pfam" id="PF13470">
    <property type="entry name" value="PIN_3"/>
    <property type="match status" value="1"/>
</dbReference>
<dbReference type="NCBIfam" id="TIGR00305">
    <property type="entry name" value="putative toxin-antitoxin system toxin component, PIN family"/>
    <property type="match status" value="1"/>
</dbReference>
<dbReference type="InterPro" id="IPR029060">
    <property type="entry name" value="PIN-like_dom_sf"/>
</dbReference>
<protein>
    <recommendedName>
        <fullName evidence="1">PIN domain-containing protein</fullName>
    </recommendedName>
</protein>
<accession>A0A450XQF5</accession>
<dbReference type="PANTHER" id="PTHR34610:SF3">
    <property type="entry name" value="SSL7007 PROTEIN"/>
    <property type="match status" value="1"/>
</dbReference>
<dbReference type="EMBL" id="CAADFM010000140">
    <property type="protein sequence ID" value="VFK16194.1"/>
    <property type="molecule type" value="Genomic_DNA"/>
</dbReference>
<evidence type="ECO:0000259" key="1">
    <source>
        <dbReference type="Pfam" id="PF13470"/>
    </source>
</evidence>
<evidence type="ECO:0000313" key="2">
    <source>
        <dbReference type="EMBL" id="VFK16194.1"/>
    </source>
</evidence>
<dbReference type="SUPFAM" id="SSF88723">
    <property type="entry name" value="PIN domain-like"/>
    <property type="match status" value="1"/>
</dbReference>
<feature type="domain" description="PIN" evidence="1">
    <location>
        <begin position="2"/>
        <end position="108"/>
    </location>
</feature>
<dbReference type="EMBL" id="CAADFP010000142">
    <property type="protein sequence ID" value="VFK31565.1"/>
    <property type="molecule type" value="Genomic_DNA"/>
</dbReference>
<organism evidence="3">
    <name type="scientific">Candidatus Kentrum sp. LPFa</name>
    <dbReference type="NCBI Taxonomy" id="2126335"/>
    <lineage>
        <taxon>Bacteria</taxon>
        <taxon>Pseudomonadati</taxon>
        <taxon>Pseudomonadota</taxon>
        <taxon>Gammaproteobacteria</taxon>
        <taxon>Candidatus Kentrum</taxon>
    </lineage>
</organism>